<dbReference type="SUPFAM" id="SSF52317">
    <property type="entry name" value="Class I glutamine amidotransferase-like"/>
    <property type="match status" value="1"/>
</dbReference>
<dbReference type="Gene3D" id="3.40.50.880">
    <property type="match status" value="1"/>
</dbReference>
<dbReference type="Pfam" id="PF12833">
    <property type="entry name" value="HTH_18"/>
    <property type="match status" value="1"/>
</dbReference>
<dbReference type="PANTHER" id="PTHR43130">
    <property type="entry name" value="ARAC-FAMILY TRANSCRIPTIONAL REGULATOR"/>
    <property type="match status" value="1"/>
</dbReference>
<name>A0A919B8K5_9ACTN</name>
<dbReference type="Pfam" id="PF01965">
    <property type="entry name" value="DJ-1_PfpI"/>
    <property type="match status" value="1"/>
</dbReference>
<dbReference type="InterPro" id="IPR052158">
    <property type="entry name" value="INH-QAR"/>
</dbReference>
<dbReference type="PANTHER" id="PTHR43130:SF3">
    <property type="entry name" value="HTH-TYPE TRANSCRIPTIONAL REGULATOR RV1931C"/>
    <property type="match status" value="1"/>
</dbReference>
<keyword evidence="3" id="KW-0804">Transcription</keyword>
<dbReference type="CDD" id="cd03137">
    <property type="entry name" value="GATase1_AraC_1"/>
    <property type="match status" value="1"/>
</dbReference>
<comment type="caution">
    <text evidence="6">The sequence shown here is derived from an EMBL/GenBank/DDBJ whole genome shotgun (WGS) entry which is preliminary data.</text>
</comment>
<feature type="domain" description="HTH araC/xylS-type" evidence="5">
    <location>
        <begin position="235"/>
        <end position="333"/>
    </location>
</feature>
<feature type="region of interest" description="Disordered" evidence="4">
    <location>
        <begin position="330"/>
        <end position="398"/>
    </location>
</feature>
<accession>A0A919B8K5</accession>
<dbReference type="GO" id="GO:0043565">
    <property type="term" value="F:sequence-specific DNA binding"/>
    <property type="evidence" value="ECO:0007669"/>
    <property type="project" value="InterPro"/>
</dbReference>
<evidence type="ECO:0000256" key="3">
    <source>
        <dbReference type="ARBA" id="ARBA00023163"/>
    </source>
</evidence>
<dbReference type="EMBL" id="BNBD01000020">
    <property type="protein sequence ID" value="GHF71121.1"/>
    <property type="molecule type" value="Genomic_DNA"/>
</dbReference>
<dbReference type="PROSITE" id="PS00041">
    <property type="entry name" value="HTH_ARAC_FAMILY_1"/>
    <property type="match status" value="1"/>
</dbReference>
<evidence type="ECO:0000256" key="1">
    <source>
        <dbReference type="ARBA" id="ARBA00023015"/>
    </source>
</evidence>
<evidence type="ECO:0000256" key="4">
    <source>
        <dbReference type="SAM" id="MobiDB-lite"/>
    </source>
</evidence>
<evidence type="ECO:0000259" key="5">
    <source>
        <dbReference type="PROSITE" id="PS01124"/>
    </source>
</evidence>
<reference evidence="6" key="1">
    <citation type="journal article" date="2014" name="Int. J. Syst. Evol. Microbiol.">
        <title>Complete genome sequence of Corynebacterium casei LMG S-19264T (=DSM 44701T), isolated from a smear-ripened cheese.</title>
        <authorList>
            <consortium name="US DOE Joint Genome Institute (JGI-PGF)"/>
            <person name="Walter F."/>
            <person name="Albersmeier A."/>
            <person name="Kalinowski J."/>
            <person name="Ruckert C."/>
        </authorList>
    </citation>
    <scope>NUCLEOTIDE SEQUENCE</scope>
    <source>
        <strain evidence="6">JCM 4059</strain>
    </source>
</reference>
<feature type="compositionally biased region" description="Basic and acidic residues" evidence="4">
    <location>
        <begin position="352"/>
        <end position="385"/>
    </location>
</feature>
<keyword evidence="2" id="KW-0238">DNA-binding</keyword>
<dbReference type="SUPFAM" id="SSF46689">
    <property type="entry name" value="Homeodomain-like"/>
    <property type="match status" value="2"/>
</dbReference>
<dbReference type="AlphaFoldDB" id="A0A919B8K5"/>
<evidence type="ECO:0000313" key="6">
    <source>
        <dbReference type="EMBL" id="GHF71121.1"/>
    </source>
</evidence>
<reference evidence="6" key="2">
    <citation type="submission" date="2020-09" db="EMBL/GenBank/DDBJ databases">
        <authorList>
            <person name="Sun Q."/>
            <person name="Ohkuma M."/>
        </authorList>
    </citation>
    <scope>NUCLEOTIDE SEQUENCE</scope>
    <source>
        <strain evidence="6">JCM 4059</strain>
    </source>
</reference>
<sequence>MHASHGAVRGPPRVRAPDDIMGYFPAMHRVVVLVRPVQPTFELGCAHEVFGTERTGVPQHYTFEVCTETPGAVQTSSGYAMHVPQGLEALGSADTVIIPGWLPVESPLSDAVRRALLRAHARGARLVTICSGVFALARTGLLDGRSATTHWQRAEQLQREFPQVRVEPHRLYVDHGDVATSAGAGAGIDLCLHLVRNDHGAAHAALVARHMVMPPHREDGQAPYAPPAPPGDALGDLLDWAGARLGTPLSVDDMAAHLGVSPRTLARRFAERLGTSPGAWLLSRRVAEARTLLEETDLPVEAIAARVGLSSAVNLRRRFRAQVGTTPGAYRRAFRGTGPLNHCHDAPAGQYRRSDTDPKEARMGKHGDGKGGAEGDKQQSPRESDGQWNKPVSNPPKK</sequence>
<dbReference type="Proteomes" id="UP000638313">
    <property type="component" value="Unassembled WGS sequence"/>
</dbReference>
<dbReference type="InterPro" id="IPR002818">
    <property type="entry name" value="DJ-1/PfpI"/>
</dbReference>
<dbReference type="SMART" id="SM00342">
    <property type="entry name" value="HTH_ARAC"/>
    <property type="match status" value="1"/>
</dbReference>
<dbReference type="GO" id="GO:0003700">
    <property type="term" value="F:DNA-binding transcription factor activity"/>
    <property type="evidence" value="ECO:0007669"/>
    <property type="project" value="InterPro"/>
</dbReference>
<dbReference type="InterPro" id="IPR029062">
    <property type="entry name" value="Class_I_gatase-like"/>
</dbReference>
<dbReference type="InterPro" id="IPR018060">
    <property type="entry name" value="HTH_AraC"/>
</dbReference>
<evidence type="ECO:0000313" key="7">
    <source>
        <dbReference type="Proteomes" id="UP000638313"/>
    </source>
</evidence>
<proteinExistence type="predicted"/>
<dbReference type="InterPro" id="IPR009057">
    <property type="entry name" value="Homeodomain-like_sf"/>
</dbReference>
<protein>
    <submittedName>
        <fullName evidence="6">AraC family transcriptional regulator</fullName>
    </submittedName>
</protein>
<dbReference type="Gene3D" id="1.10.10.60">
    <property type="entry name" value="Homeodomain-like"/>
    <property type="match status" value="1"/>
</dbReference>
<organism evidence="6 7">
    <name type="scientific">Streptomyces mashuensis</name>
    <dbReference type="NCBI Taxonomy" id="33904"/>
    <lineage>
        <taxon>Bacteria</taxon>
        <taxon>Bacillati</taxon>
        <taxon>Actinomycetota</taxon>
        <taxon>Actinomycetes</taxon>
        <taxon>Kitasatosporales</taxon>
        <taxon>Streptomycetaceae</taxon>
        <taxon>Streptomyces</taxon>
    </lineage>
</organism>
<gene>
    <name evidence="6" type="ORF">GCM10010218_60570</name>
</gene>
<keyword evidence="7" id="KW-1185">Reference proteome</keyword>
<evidence type="ECO:0000256" key="2">
    <source>
        <dbReference type="ARBA" id="ARBA00023125"/>
    </source>
</evidence>
<keyword evidence="1" id="KW-0805">Transcription regulation</keyword>
<dbReference type="PROSITE" id="PS01124">
    <property type="entry name" value="HTH_ARAC_FAMILY_2"/>
    <property type="match status" value="1"/>
</dbReference>
<dbReference type="InterPro" id="IPR018062">
    <property type="entry name" value="HTH_AraC-typ_CS"/>
</dbReference>